<dbReference type="Proteomes" id="UP000095192">
    <property type="component" value="Unassembled WGS sequence"/>
</dbReference>
<keyword evidence="2" id="KW-1185">Reference proteome</keyword>
<comment type="caution">
    <text evidence="1">The sequence shown here is derived from an EMBL/GenBank/DDBJ whole genome shotgun (WGS) entry which is preliminary data.</text>
</comment>
<accession>A0A1D3D2C2</accession>
<organism evidence="1 2">
    <name type="scientific">Cyclospora cayetanensis</name>
    <dbReference type="NCBI Taxonomy" id="88456"/>
    <lineage>
        <taxon>Eukaryota</taxon>
        <taxon>Sar</taxon>
        <taxon>Alveolata</taxon>
        <taxon>Apicomplexa</taxon>
        <taxon>Conoidasida</taxon>
        <taxon>Coccidia</taxon>
        <taxon>Eucoccidiorida</taxon>
        <taxon>Eimeriorina</taxon>
        <taxon>Eimeriidae</taxon>
        <taxon>Cyclospora</taxon>
    </lineage>
</organism>
<proteinExistence type="predicted"/>
<dbReference type="EMBL" id="JROU02001050">
    <property type="protein sequence ID" value="OEH77593.1"/>
    <property type="molecule type" value="Genomic_DNA"/>
</dbReference>
<gene>
    <name evidence="1" type="ORF">cyc_05164</name>
</gene>
<reference evidence="1 2" key="1">
    <citation type="journal article" date="2016" name="BMC Genomics">
        <title>Comparative genomics reveals Cyclospora cayetanensis possesses coccidia-like metabolism and invasion components but unique surface antigens.</title>
        <authorList>
            <person name="Liu S."/>
            <person name="Wang L."/>
            <person name="Zheng H."/>
            <person name="Xu Z."/>
            <person name="Roellig D.M."/>
            <person name="Li N."/>
            <person name="Frace M.A."/>
            <person name="Tang K."/>
            <person name="Arrowood M.J."/>
            <person name="Moss D.M."/>
            <person name="Zhang L."/>
            <person name="Feng Y."/>
            <person name="Xiao L."/>
        </authorList>
    </citation>
    <scope>NUCLEOTIDE SEQUENCE [LARGE SCALE GENOMIC DNA]</scope>
    <source>
        <strain evidence="1 2">CHN_HEN01</strain>
    </source>
</reference>
<dbReference type="AlphaFoldDB" id="A0A1D3D2C2"/>
<dbReference type="VEuPathDB" id="ToxoDB:cyc_05164"/>
<evidence type="ECO:0000313" key="2">
    <source>
        <dbReference type="Proteomes" id="UP000095192"/>
    </source>
</evidence>
<name>A0A1D3D2C2_9EIME</name>
<protein>
    <submittedName>
        <fullName evidence="1">Uncharacterized protein</fullName>
    </submittedName>
</protein>
<sequence>MQTLKQHVEAPIEEELLGDFFTLGLRQFDNKAHSQPCTEPLKKLKVLQELEIRRAVALVAEYLDVPVQSSAL</sequence>
<evidence type="ECO:0000313" key="1">
    <source>
        <dbReference type="EMBL" id="OEH77593.1"/>
    </source>
</evidence>
<dbReference type="InParanoid" id="A0A1D3D2C2"/>